<evidence type="ECO:0000313" key="15">
    <source>
        <dbReference type="Proteomes" id="UP000555393"/>
    </source>
</evidence>
<evidence type="ECO:0000256" key="4">
    <source>
        <dbReference type="ARBA" id="ARBA00022723"/>
    </source>
</evidence>
<keyword evidence="5 12" id="KW-0732">Signal</keyword>
<dbReference type="GO" id="GO:0008237">
    <property type="term" value="F:metallopeptidase activity"/>
    <property type="evidence" value="ECO:0007669"/>
    <property type="project" value="UniProtKB-KW"/>
</dbReference>
<feature type="signal peptide" evidence="12">
    <location>
        <begin position="1"/>
        <end position="34"/>
    </location>
</feature>
<dbReference type="PANTHER" id="PTHR37425:SF1">
    <property type="entry name" value="OUTER MEMBRANE PROTEIN"/>
    <property type="match status" value="1"/>
</dbReference>
<evidence type="ECO:0000256" key="9">
    <source>
        <dbReference type="ARBA" id="ARBA00023316"/>
    </source>
</evidence>
<evidence type="ECO:0000256" key="10">
    <source>
        <dbReference type="ARBA" id="ARBA00093448"/>
    </source>
</evidence>
<accession>A0A841M0T4</accession>
<evidence type="ECO:0000256" key="11">
    <source>
        <dbReference type="ARBA" id="ARBA00093666"/>
    </source>
</evidence>
<comment type="pathway">
    <text evidence="2">Cell wall biogenesis; cell wall polysaccharide biosynthesis.</text>
</comment>
<keyword evidence="15" id="KW-1185">Reference proteome</keyword>
<keyword evidence="7" id="KW-0862">Zinc</keyword>
<dbReference type="InterPro" id="IPR013230">
    <property type="entry name" value="Peptidase_M15A_C"/>
</dbReference>
<feature type="domain" description="Peptidase M15A C-terminal" evidence="13">
    <location>
        <begin position="239"/>
        <end position="342"/>
    </location>
</feature>
<reference evidence="14 15" key="1">
    <citation type="submission" date="2020-08" db="EMBL/GenBank/DDBJ databases">
        <title>Genomic Encyclopedia of Type Strains, Phase IV (KMG-IV): sequencing the most valuable type-strain genomes for metagenomic binning, comparative biology and taxonomic classification.</title>
        <authorList>
            <person name="Goeker M."/>
        </authorList>
    </citation>
    <scope>NUCLEOTIDE SEQUENCE [LARGE SCALE GENOMIC DNA]</scope>
    <source>
        <strain evidence="14 15">DSM 22336</strain>
    </source>
</reference>
<comment type="similarity">
    <text evidence="10">Belongs to the peptidase M15 family.</text>
</comment>
<evidence type="ECO:0000256" key="2">
    <source>
        <dbReference type="ARBA" id="ARBA00004776"/>
    </source>
</evidence>
<sequence>MIANQKQTQKFLLNSSACARISLFGLLAAFTLSACTATGSGTSALQLASNADGSLVAEALQTAADEKIAEENSITPTQTANADTIAAKAETKTETVSIAEAAPAAETTAEKPAQKSSLVAALFATPKSSEAFTAVKPEASAEPAPAIPAEAPKAQTAEILTPAATEKPVVLASTLSKPSLELKKQPSAQTHNYTLPGVRAYGGLEIKHRNAVYDDSDIDADEDDEAPQFLRVSAPGLARLAPNGLKIQRESVDVACLKPELVKTLRRLESHFKKPVVVTSGYRSPSYNVRVKGARKSLHMSCAAADIQIEGVSKWEIARVARALPSRGGVGTYCHTKSVHIDIGPERDWNWKCRRKG</sequence>
<feature type="chain" id="PRO_5032386504" description="Murein endopeptidase K" evidence="12">
    <location>
        <begin position="35"/>
        <end position="357"/>
    </location>
</feature>
<dbReference type="Proteomes" id="UP000555393">
    <property type="component" value="Unassembled WGS sequence"/>
</dbReference>
<gene>
    <name evidence="14" type="ORF">FHS77_000236</name>
</gene>
<keyword evidence="3" id="KW-0645">Protease</keyword>
<evidence type="ECO:0000259" key="13">
    <source>
        <dbReference type="Pfam" id="PF08291"/>
    </source>
</evidence>
<dbReference type="EMBL" id="JACIIU010000001">
    <property type="protein sequence ID" value="MBB6259728.1"/>
    <property type="molecule type" value="Genomic_DNA"/>
</dbReference>
<evidence type="ECO:0000256" key="5">
    <source>
        <dbReference type="ARBA" id="ARBA00022729"/>
    </source>
</evidence>
<dbReference type="PROSITE" id="PS51257">
    <property type="entry name" value="PROKAR_LIPOPROTEIN"/>
    <property type="match status" value="1"/>
</dbReference>
<dbReference type="InterPro" id="IPR010275">
    <property type="entry name" value="MepK"/>
</dbReference>
<keyword evidence="8" id="KW-0482">Metalloprotease</keyword>
<evidence type="ECO:0000256" key="6">
    <source>
        <dbReference type="ARBA" id="ARBA00022801"/>
    </source>
</evidence>
<organism evidence="14 15">
    <name type="scientific">Paenochrobactrum gallinarii</name>
    <dbReference type="NCBI Taxonomy" id="643673"/>
    <lineage>
        <taxon>Bacteria</taxon>
        <taxon>Pseudomonadati</taxon>
        <taxon>Pseudomonadota</taxon>
        <taxon>Alphaproteobacteria</taxon>
        <taxon>Hyphomicrobiales</taxon>
        <taxon>Brucellaceae</taxon>
        <taxon>Paenochrobactrum</taxon>
    </lineage>
</organism>
<protein>
    <recommendedName>
        <fullName evidence="11">Murein endopeptidase K</fullName>
    </recommendedName>
</protein>
<keyword evidence="9" id="KW-0961">Cell wall biogenesis/degradation</keyword>
<evidence type="ECO:0000256" key="8">
    <source>
        <dbReference type="ARBA" id="ARBA00023049"/>
    </source>
</evidence>
<dbReference type="PANTHER" id="PTHR37425">
    <property type="match status" value="1"/>
</dbReference>
<dbReference type="SUPFAM" id="SSF55166">
    <property type="entry name" value="Hedgehog/DD-peptidase"/>
    <property type="match status" value="1"/>
</dbReference>
<dbReference type="GO" id="GO:0071555">
    <property type="term" value="P:cell wall organization"/>
    <property type="evidence" value="ECO:0007669"/>
    <property type="project" value="UniProtKB-KW"/>
</dbReference>
<dbReference type="Gene3D" id="3.30.1380.10">
    <property type="match status" value="1"/>
</dbReference>
<proteinExistence type="inferred from homology"/>
<evidence type="ECO:0000256" key="3">
    <source>
        <dbReference type="ARBA" id="ARBA00022670"/>
    </source>
</evidence>
<keyword evidence="4" id="KW-0479">Metal-binding</keyword>
<dbReference type="InterPro" id="IPR009045">
    <property type="entry name" value="Zn_M74/Hedgehog-like"/>
</dbReference>
<evidence type="ECO:0000256" key="7">
    <source>
        <dbReference type="ARBA" id="ARBA00022833"/>
    </source>
</evidence>
<dbReference type="GO" id="GO:0006508">
    <property type="term" value="P:proteolysis"/>
    <property type="evidence" value="ECO:0007669"/>
    <property type="project" value="UniProtKB-KW"/>
</dbReference>
<comment type="caution">
    <text evidence="14">The sequence shown here is derived from an EMBL/GenBank/DDBJ whole genome shotgun (WGS) entry which is preliminary data.</text>
</comment>
<evidence type="ECO:0000313" key="14">
    <source>
        <dbReference type="EMBL" id="MBB6259728.1"/>
    </source>
</evidence>
<comment type="cofactor">
    <cofactor evidence="1">
        <name>Zn(2+)</name>
        <dbReference type="ChEBI" id="CHEBI:29105"/>
    </cofactor>
</comment>
<name>A0A841M0T4_9HYPH</name>
<evidence type="ECO:0000256" key="1">
    <source>
        <dbReference type="ARBA" id="ARBA00001947"/>
    </source>
</evidence>
<dbReference type="Pfam" id="PF08291">
    <property type="entry name" value="Peptidase_M15_3"/>
    <property type="match status" value="1"/>
</dbReference>
<keyword evidence="6" id="KW-0378">Hydrolase</keyword>
<dbReference type="GO" id="GO:0046872">
    <property type="term" value="F:metal ion binding"/>
    <property type="evidence" value="ECO:0007669"/>
    <property type="project" value="UniProtKB-KW"/>
</dbReference>
<dbReference type="AlphaFoldDB" id="A0A841M0T4"/>
<evidence type="ECO:0000256" key="12">
    <source>
        <dbReference type="SAM" id="SignalP"/>
    </source>
</evidence>